<protein>
    <submittedName>
        <fullName evidence="2">Uncharacterized protein</fullName>
    </submittedName>
</protein>
<dbReference type="Proteomes" id="UP000887580">
    <property type="component" value="Unplaced"/>
</dbReference>
<evidence type="ECO:0000313" key="2">
    <source>
        <dbReference type="WBParaSite" id="PS1159_v2.g15598.t1"/>
    </source>
</evidence>
<name>A0AC35FCZ6_9BILA</name>
<organism evidence="1 2">
    <name type="scientific">Panagrolaimus sp. PS1159</name>
    <dbReference type="NCBI Taxonomy" id="55785"/>
    <lineage>
        <taxon>Eukaryota</taxon>
        <taxon>Metazoa</taxon>
        <taxon>Ecdysozoa</taxon>
        <taxon>Nematoda</taxon>
        <taxon>Chromadorea</taxon>
        <taxon>Rhabditida</taxon>
        <taxon>Tylenchina</taxon>
        <taxon>Panagrolaimomorpha</taxon>
        <taxon>Panagrolaimoidea</taxon>
        <taxon>Panagrolaimidae</taxon>
        <taxon>Panagrolaimus</taxon>
    </lineage>
</organism>
<sequence>MLAVSGIDDEICVVGTGVADARVVSVAPVVFEAVIEEPVVLSSILVPSVDTADAVVSSVLTFIVVFCSNLEGTGGAEVLSFDFGVFFSLLVVSFIVVSDLSKIVVVLMACSEVVVEVVNGISLFEALKVFVDAAVD</sequence>
<evidence type="ECO:0000313" key="1">
    <source>
        <dbReference type="Proteomes" id="UP000887580"/>
    </source>
</evidence>
<reference evidence="2" key="1">
    <citation type="submission" date="2022-11" db="UniProtKB">
        <authorList>
            <consortium name="WormBaseParasite"/>
        </authorList>
    </citation>
    <scope>IDENTIFICATION</scope>
</reference>
<proteinExistence type="predicted"/>
<accession>A0AC35FCZ6</accession>
<dbReference type="WBParaSite" id="PS1159_v2.g15598.t1">
    <property type="protein sequence ID" value="PS1159_v2.g15598.t1"/>
    <property type="gene ID" value="PS1159_v2.g15598"/>
</dbReference>